<dbReference type="Proteomes" id="UP000237105">
    <property type="component" value="Unassembled WGS sequence"/>
</dbReference>
<evidence type="ECO:0000313" key="2">
    <source>
        <dbReference type="EMBL" id="PON68099.1"/>
    </source>
</evidence>
<comment type="caution">
    <text evidence="2">The sequence shown here is derived from an EMBL/GenBank/DDBJ whole genome shotgun (WGS) entry which is preliminary data.</text>
</comment>
<gene>
    <name evidence="2" type="ORF">PanWU01x14_099030</name>
</gene>
<dbReference type="AlphaFoldDB" id="A0A2P5D461"/>
<organism evidence="2 3">
    <name type="scientific">Parasponia andersonii</name>
    <name type="common">Sponia andersonii</name>
    <dbReference type="NCBI Taxonomy" id="3476"/>
    <lineage>
        <taxon>Eukaryota</taxon>
        <taxon>Viridiplantae</taxon>
        <taxon>Streptophyta</taxon>
        <taxon>Embryophyta</taxon>
        <taxon>Tracheophyta</taxon>
        <taxon>Spermatophyta</taxon>
        <taxon>Magnoliopsida</taxon>
        <taxon>eudicotyledons</taxon>
        <taxon>Gunneridae</taxon>
        <taxon>Pentapetalae</taxon>
        <taxon>rosids</taxon>
        <taxon>fabids</taxon>
        <taxon>Rosales</taxon>
        <taxon>Cannabaceae</taxon>
        <taxon>Parasponia</taxon>
    </lineage>
</organism>
<protein>
    <submittedName>
        <fullName evidence="2">Uncharacterized protein</fullName>
    </submittedName>
</protein>
<evidence type="ECO:0000313" key="3">
    <source>
        <dbReference type="Proteomes" id="UP000237105"/>
    </source>
</evidence>
<proteinExistence type="predicted"/>
<evidence type="ECO:0000256" key="1">
    <source>
        <dbReference type="SAM" id="MobiDB-lite"/>
    </source>
</evidence>
<accession>A0A2P5D461</accession>
<feature type="region of interest" description="Disordered" evidence="1">
    <location>
        <begin position="15"/>
        <end position="56"/>
    </location>
</feature>
<feature type="non-terminal residue" evidence="2">
    <location>
        <position position="1"/>
    </location>
</feature>
<reference evidence="3" key="1">
    <citation type="submission" date="2016-06" db="EMBL/GenBank/DDBJ databases">
        <title>Parallel loss of symbiosis genes in relatives of nitrogen-fixing non-legume Parasponia.</title>
        <authorList>
            <person name="Van Velzen R."/>
            <person name="Holmer R."/>
            <person name="Bu F."/>
            <person name="Rutten L."/>
            <person name="Van Zeijl A."/>
            <person name="Liu W."/>
            <person name="Santuari L."/>
            <person name="Cao Q."/>
            <person name="Sharma T."/>
            <person name="Shen D."/>
            <person name="Roswanjaya Y."/>
            <person name="Wardhani T."/>
            <person name="Kalhor M.S."/>
            <person name="Jansen J."/>
            <person name="Van den Hoogen J."/>
            <person name="Gungor B."/>
            <person name="Hartog M."/>
            <person name="Hontelez J."/>
            <person name="Verver J."/>
            <person name="Yang W.-C."/>
            <person name="Schijlen E."/>
            <person name="Repin R."/>
            <person name="Schilthuizen M."/>
            <person name="Schranz E."/>
            <person name="Heidstra R."/>
            <person name="Miyata K."/>
            <person name="Fedorova E."/>
            <person name="Kohlen W."/>
            <person name="Bisseling T."/>
            <person name="Smit S."/>
            <person name="Geurts R."/>
        </authorList>
    </citation>
    <scope>NUCLEOTIDE SEQUENCE [LARGE SCALE GENOMIC DNA]</scope>
    <source>
        <strain evidence="3">cv. WU1-14</strain>
    </source>
</reference>
<sequence>ETAFFEPDYSWYVEDTRPGKGSRESRGASNSSRAEEKLKKQKKPIQRFHNNNDKKQTTGVFVLYRSFLPCPPKRQNT</sequence>
<keyword evidence="3" id="KW-1185">Reference proteome</keyword>
<name>A0A2P5D461_PARAD</name>
<dbReference type="EMBL" id="JXTB01000066">
    <property type="protein sequence ID" value="PON68099.1"/>
    <property type="molecule type" value="Genomic_DNA"/>
</dbReference>
<feature type="compositionally biased region" description="Basic and acidic residues" evidence="1">
    <location>
        <begin position="15"/>
        <end position="26"/>
    </location>
</feature>